<protein>
    <submittedName>
        <fullName evidence="2">Uncharacterized protein</fullName>
    </submittedName>
</protein>
<evidence type="ECO:0000256" key="1">
    <source>
        <dbReference type="SAM" id="MobiDB-lite"/>
    </source>
</evidence>
<evidence type="ECO:0000313" key="2">
    <source>
        <dbReference type="EMBL" id="MEJ2862713.1"/>
    </source>
</evidence>
<accession>A0ABU8M5W0</accession>
<dbReference type="EMBL" id="JBBEGM010000006">
    <property type="protein sequence ID" value="MEJ2862713.1"/>
    <property type="molecule type" value="Genomic_DNA"/>
</dbReference>
<comment type="caution">
    <text evidence="2">The sequence shown here is derived from an EMBL/GenBank/DDBJ whole genome shotgun (WGS) entry which is preliminary data.</text>
</comment>
<keyword evidence="3" id="KW-1185">Reference proteome</keyword>
<feature type="region of interest" description="Disordered" evidence="1">
    <location>
        <begin position="1"/>
        <end position="24"/>
    </location>
</feature>
<proteinExistence type="predicted"/>
<evidence type="ECO:0000313" key="3">
    <source>
        <dbReference type="Proteomes" id="UP001369736"/>
    </source>
</evidence>
<reference evidence="2 3" key="1">
    <citation type="submission" date="2024-03" db="EMBL/GenBank/DDBJ databases">
        <title>Actinomycetospora sp. OC33-EN07, a novel actinomycete isolated from wild orchid (Aerides multiflora).</title>
        <authorList>
            <person name="Suriyachadkun C."/>
        </authorList>
    </citation>
    <scope>NUCLEOTIDE SEQUENCE [LARGE SCALE GENOMIC DNA]</scope>
    <source>
        <strain evidence="2 3">OC33-EN07</strain>
    </source>
</reference>
<dbReference type="Proteomes" id="UP001369736">
    <property type="component" value="Unassembled WGS sequence"/>
</dbReference>
<organism evidence="2 3">
    <name type="scientific">Actinomycetospora flava</name>
    <dbReference type="NCBI Taxonomy" id="3129232"/>
    <lineage>
        <taxon>Bacteria</taxon>
        <taxon>Bacillati</taxon>
        <taxon>Actinomycetota</taxon>
        <taxon>Actinomycetes</taxon>
        <taxon>Pseudonocardiales</taxon>
        <taxon>Pseudonocardiaceae</taxon>
        <taxon>Actinomycetospora</taxon>
    </lineage>
</organism>
<gene>
    <name evidence="2" type="ORF">WCD58_16195</name>
</gene>
<dbReference type="RefSeq" id="WP_337704088.1">
    <property type="nucleotide sequence ID" value="NZ_JBBEGM010000006.1"/>
</dbReference>
<sequence length="140" mass="14453">MISEDTSFSSPALGSSESDDEEAEEIVDAGIAIGLTEETPPTAWRAGAGWCCAARANEAVAASGVAGASASAVCVSSVWIAGRTAPAATAATRIEPVVEEEREDRVFRGSVRVPLRENGTVSGSPTPCRLNRHLLVVGNR</sequence>
<feature type="compositionally biased region" description="Polar residues" evidence="1">
    <location>
        <begin position="1"/>
        <end position="13"/>
    </location>
</feature>
<name>A0ABU8M5W0_9PSEU</name>